<feature type="domain" description="Cobalamin-independent methionine synthase MetE C-terminal/archaeal" evidence="1">
    <location>
        <begin position="15"/>
        <end position="85"/>
    </location>
</feature>
<keyword evidence="2" id="KW-0808">Transferase</keyword>
<organism evidence="2 3">
    <name type="scientific">Virgibacillus massiliensis</name>
    <dbReference type="NCBI Taxonomy" id="1462526"/>
    <lineage>
        <taxon>Bacteria</taxon>
        <taxon>Bacillati</taxon>
        <taxon>Bacillota</taxon>
        <taxon>Bacilli</taxon>
        <taxon>Bacillales</taxon>
        <taxon>Bacillaceae</taxon>
        <taxon>Virgibacillus</taxon>
    </lineage>
</organism>
<dbReference type="eggNOG" id="COG0620">
    <property type="taxonomic scope" value="Bacteria"/>
</dbReference>
<dbReference type="OrthoDB" id="6430685at2"/>
<dbReference type="EMBL" id="CCDP010000002">
    <property type="protein sequence ID" value="CDQ40806.1"/>
    <property type="molecule type" value="Genomic_DNA"/>
</dbReference>
<dbReference type="GO" id="GO:0032259">
    <property type="term" value="P:methylation"/>
    <property type="evidence" value="ECO:0007669"/>
    <property type="project" value="UniProtKB-KW"/>
</dbReference>
<comment type="caution">
    <text evidence="2">The sequence shown here is derived from an EMBL/GenBank/DDBJ whole genome shotgun (WGS) entry which is preliminary data.</text>
</comment>
<proteinExistence type="predicted"/>
<dbReference type="RefSeq" id="WP_038245705.1">
    <property type="nucleotide sequence ID" value="NZ_BNER01000006.1"/>
</dbReference>
<reference evidence="3" key="2">
    <citation type="submission" date="2014-05" db="EMBL/GenBank/DDBJ databases">
        <title>Draft genome sequence of Virgibacillus massiliensis Vm-5.</title>
        <authorList>
            <person name="Khelaifia S."/>
            <person name="Croce O."/>
            <person name="Lagier J.C."/>
            <person name="Raoult D."/>
        </authorList>
    </citation>
    <scope>NUCLEOTIDE SEQUENCE [LARGE SCALE GENOMIC DNA]</scope>
    <source>
        <strain evidence="3">Vm-5</strain>
    </source>
</reference>
<dbReference type="SUPFAM" id="SSF51726">
    <property type="entry name" value="UROD/MetE-like"/>
    <property type="match status" value="1"/>
</dbReference>
<feature type="domain" description="Cobalamin-independent methionine synthase MetE C-terminal/archaeal" evidence="1">
    <location>
        <begin position="163"/>
        <end position="363"/>
    </location>
</feature>
<dbReference type="GO" id="GO:0003871">
    <property type="term" value="F:5-methyltetrahydropteroyltriglutamate-homocysteine S-methyltransferase activity"/>
    <property type="evidence" value="ECO:0007669"/>
    <property type="project" value="InterPro"/>
</dbReference>
<evidence type="ECO:0000313" key="3">
    <source>
        <dbReference type="Proteomes" id="UP000028875"/>
    </source>
</evidence>
<dbReference type="NCBIfam" id="NF005085">
    <property type="entry name" value="PRK06520.1"/>
    <property type="match status" value="1"/>
</dbReference>
<protein>
    <submittedName>
        <fullName evidence="2">5-methyltetrahydropteroyltriglutamate--homocysteine methyltransferase</fullName>
    </submittedName>
</protein>
<gene>
    <name evidence="2" type="primary">metE_2</name>
    <name evidence="2" type="ORF">BN990_03138</name>
</gene>
<evidence type="ECO:0000313" key="2">
    <source>
        <dbReference type="EMBL" id="CDQ40806.1"/>
    </source>
</evidence>
<dbReference type="Proteomes" id="UP000028875">
    <property type="component" value="Unassembled WGS sequence"/>
</dbReference>
<dbReference type="GO" id="GO:0009086">
    <property type="term" value="P:methionine biosynthetic process"/>
    <property type="evidence" value="ECO:0007669"/>
    <property type="project" value="InterPro"/>
</dbReference>
<dbReference type="STRING" id="1462526.BN990_03138"/>
<keyword evidence="2" id="KW-0489">Methyltransferase</keyword>
<name>A0A024QFR3_9BACI</name>
<sequence>MTTTLIKAPFKADHVGSLLRPERLHQARRDYQQGTITKKQLRAIETEEINYIVDKQIEVGLKVVTDGEFRRTWWHLDFLEHLNGIEGYVPSSGYQFKDVETEKYDVRNTGKISFHSEHPFIQDFIAFKEIVGDRAVPKQTIPSPNQLFNKGIRNSEIYPNIEDYANDVIKAYQDAIQAFYDAGVRYLQLDDVYIAGLSAPSIPFNDGDYSREQLIDLALRVVNGALENKPDDLKITTHLCRGNYQSTWAFEGSYALIAPTLLAKEKVNGFFFEYDDERSGDFTPLKHIPTGGPQVVLGVVTSKTGELEDKEAIITRVKEAANYVPLEQLCLSPQCGFASTHHGNILTEEAQWRKLKFIVDVAKEIWE</sequence>
<evidence type="ECO:0000259" key="1">
    <source>
        <dbReference type="Pfam" id="PF01717"/>
    </source>
</evidence>
<dbReference type="Pfam" id="PF01717">
    <property type="entry name" value="Meth_synt_2"/>
    <property type="match status" value="2"/>
</dbReference>
<dbReference type="GO" id="GO:0008270">
    <property type="term" value="F:zinc ion binding"/>
    <property type="evidence" value="ECO:0007669"/>
    <property type="project" value="InterPro"/>
</dbReference>
<dbReference type="AlphaFoldDB" id="A0A024QFR3"/>
<dbReference type="PANTHER" id="PTHR43844">
    <property type="entry name" value="METHIONINE SYNTHASE"/>
    <property type="match status" value="1"/>
</dbReference>
<accession>A0A024QFR3</accession>
<dbReference type="InterPro" id="IPR038071">
    <property type="entry name" value="UROD/MetE-like_sf"/>
</dbReference>
<dbReference type="PANTHER" id="PTHR43844:SF1">
    <property type="entry name" value="METHIONINE SYNTHASE"/>
    <property type="match status" value="1"/>
</dbReference>
<dbReference type="InterPro" id="IPR002629">
    <property type="entry name" value="Met_Synth_C/arc"/>
</dbReference>
<keyword evidence="3" id="KW-1185">Reference proteome</keyword>
<dbReference type="Gene3D" id="3.20.20.210">
    <property type="match status" value="1"/>
</dbReference>
<reference evidence="2 3" key="1">
    <citation type="submission" date="2014-03" db="EMBL/GenBank/DDBJ databases">
        <authorList>
            <person name="Urmite Genomes U."/>
        </authorList>
    </citation>
    <scope>NUCLEOTIDE SEQUENCE [LARGE SCALE GENOMIC DNA]</scope>
    <source>
        <strain evidence="2 3">Vm-5</strain>
    </source>
</reference>
<dbReference type="CDD" id="cd03311">
    <property type="entry name" value="CIMS_C_terminal_like"/>
    <property type="match status" value="1"/>
</dbReference>